<accession>A0ACB8SJ09</accession>
<reference evidence="1" key="2">
    <citation type="journal article" date="2022" name="New Phytol.">
        <title>Evolutionary transition to the ectomycorrhizal habit in the genomes of a hyperdiverse lineage of mushroom-forming fungi.</title>
        <authorList>
            <person name="Looney B."/>
            <person name="Miyauchi S."/>
            <person name="Morin E."/>
            <person name="Drula E."/>
            <person name="Courty P.E."/>
            <person name="Kohler A."/>
            <person name="Kuo A."/>
            <person name="LaButti K."/>
            <person name="Pangilinan J."/>
            <person name="Lipzen A."/>
            <person name="Riley R."/>
            <person name="Andreopoulos W."/>
            <person name="He G."/>
            <person name="Johnson J."/>
            <person name="Nolan M."/>
            <person name="Tritt A."/>
            <person name="Barry K.W."/>
            <person name="Grigoriev I.V."/>
            <person name="Nagy L.G."/>
            <person name="Hibbett D."/>
            <person name="Henrissat B."/>
            <person name="Matheny P.B."/>
            <person name="Labbe J."/>
            <person name="Martin F.M."/>
        </authorList>
    </citation>
    <scope>NUCLEOTIDE SEQUENCE</scope>
    <source>
        <strain evidence="1">HHB10654</strain>
    </source>
</reference>
<keyword evidence="2" id="KW-1185">Reference proteome</keyword>
<reference evidence="1" key="1">
    <citation type="submission" date="2021-03" db="EMBL/GenBank/DDBJ databases">
        <authorList>
            <consortium name="DOE Joint Genome Institute"/>
            <person name="Ahrendt S."/>
            <person name="Looney B.P."/>
            <person name="Miyauchi S."/>
            <person name="Morin E."/>
            <person name="Drula E."/>
            <person name="Courty P.E."/>
            <person name="Chicoki N."/>
            <person name="Fauchery L."/>
            <person name="Kohler A."/>
            <person name="Kuo A."/>
            <person name="Labutti K."/>
            <person name="Pangilinan J."/>
            <person name="Lipzen A."/>
            <person name="Riley R."/>
            <person name="Andreopoulos W."/>
            <person name="He G."/>
            <person name="Johnson J."/>
            <person name="Barry K.W."/>
            <person name="Grigoriev I.V."/>
            <person name="Nagy L."/>
            <person name="Hibbett D."/>
            <person name="Henrissat B."/>
            <person name="Matheny P.B."/>
            <person name="Labbe J."/>
            <person name="Martin F."/>
        </authorList>
    </citation>
    <scope>NUCLEOTIDE SEQUENCE</scope>
    <source>
        <strain evidence="1">HHB10654</strain>
    </source>
</reference>
<dbReference type="EMBL" id="MU277282">
    <property type="protein sequence ID" value="KAI0055701.1"/>
    <property type="molecule type" value="Genomic_DNA"/>
</dbReference>
<comment type="caution">
    <text evidence="1">The sequence shown here is derived from an EMBL/GenBank/DDBJ whole genome shotgun (WGS) entry which is preliminary data.</text>
</comment>
<evidence type="ECO:0000313" key="1">
    <source>
        <dbReference type="EMBL" id="KAI0055701.1"/>
    </source>
</evidence>
<proteinExistence type="predicted"/>
<organism evidence="1 2">
    <name type="scientific">Artomyces pyxidatus</name>
    <dbReference type="NCBI Taxonomy" id="48021"/>
    <lineage>
        <taxon>Eukaryota</taxon>
        <taxon>Fungi</taxon>
        <taxon>Dikarya</taxon>
        <taxon>Basidiomycota</taxon>
        <taxon>Agaricomycotina</taxon>
        <taxon>Agaricomycetes</taxon>
        <taxon>Russulales</taxon>
        <taxon>Auriscalpiaceae</taxon>
        <taxon>Artomyces</taxon>
    </lineage>
</organism>
<sequence>MSAAGQQKAHVDEDVEDLDDVLEEFNAPPKQPAPAPTPSPAKPTSPPTTSAAPEPADADDLLSGDFAAEFARQMESVLRELGGPLAPEPAPAATGKDADAARDEAFRAAWEAMLVDEMDGLTDLSGVGKEKEKGATAGAEEPEDAFQRSVRQAMERLKVSEETLQADAAAGPGADFEQLLAQLGEGAEEDDALQGILEGMMGQLMGKDVLYEPLKELHDKFPGYLAEHEATLSVEDRTRYKAQQDCVTKIIAIFEDPSYSDADTVKGAQVVALVSDMQAHGTPPPEIMGPMPPGFELGSDGLPKMPDGCVIA</sequence>
<name>A0ACB8SJ09_9AGAM</name>
<protein>
    <submittedName>
        <fullName evidence="1">Pex19-domain-containing protein</fullName>
    </submittedName>
</protein>
<evidence type="ECO:0000313" key="2">
    <source>
        <dbReference type="Proteomes" id="UP000814140"/>
    </source>
</evidence>
<dbReference type="Proteomes" id="UP000814140">
    <property type="component" value="Unassembled WGS sequence"/>
</dbReference>
<gene>
    <name evidence="1" type="ORF">BV25DRAFT_1733556</name>
</gene>